<comment type="caution">
    <text evidence="1">The sequence shown here is derived from an EMBL/GenBank/DDBJ whole genome shotgun (WGS) entry which is preliminary data.</text>
</comment>
<dbReference type="Proteomes" id="UP000244906">
    <property type="component" value="Unassembled WGS sequence"/>
</dbReference>
<dbReference type="OrthoDB" id="6399206at2"/>
<name>A0A2V1GX53_9GAMM</name>
<dbReference type="EMBL" id="QDDL01000001">
    <property type="protein sequence ID" value="PVZ71674.1"/>
    <property type="molecule type" value="Genomic_DNA"/>
</dbReference>
<evidence type="ECO:0000313" key="1">
    <source>
        <dbReference type="EMBL" id="PVZ71674.1"/>
    </source>
</evidence>
<protein>
    <submittedName>
        <fullName evidence="1">Uncharacterized protein</fullName>
    </submittedName>
</protein>
<sequence length="138" mass="16138">MSSYIVRHIPEDQGPVTSLYPEIRKVPFSYTNKKKEAELAAEGSNIYVVEREKQGRKNIYQFAYRYKCTECFRKAGGKWLGKFDYKNTVEYEKNGELELLDPPLVITDPDFIKWYKTKNFGMCEIPAEYEAVLKAMLV</sequence>
<keyword evidence="2" id="KW-1185">Reference proteome</keyword>
<dbReference type="RefSeq" id="WP_116685263.1">
    <property type="nucleotide sequence ID" value="NZ_CAWNYD010000001.1"/>
</dbReference>
<dbReference type="AlphaFoldDB" id="A0A2V1GX53"/>
<proteinExistence type="predicted"/>
<organism evidence="1 2">
    <name type="scientific">Pelagibaculum spongiae</name>
    <dbReference type="NCBI Taxonomy" id="2080658"/>
    <lineage>
        <taxon>Bacteria</taxon>
        <taxon>Pseudomonadati</taxon>
        <taxon>Pseudomonadota</taxon>
        <taxon>Gammaproteobacteria</taxon>
        <taxon>Oceanospirillales</taxon>
        <taxon>Pelagibaculum</taxon>
    </lineage>
</organism>
<accession>A0A2V1GX53</accession>
<evidence type="ECO:0000313" key="2">
    <source>
        <dbReference type="Proteomes" id="UP000244906"/>
    </source>
</evidence>
<reference evidence="1 2" key="1">
    <citation type="submission" date="2018-04" db="EMBL/GenBank/DDBJ databases">
        <title>Thalassorhabdus spongiae gen. nov., sp. nov., isolated from a marine sponge in South-West Iceland.</title>
        <authorList>
            <person name="Knobloch S."/>
            <person name="Daussin A."/>
            <person name="Johannsson R."/>
            <person name="Marteinsson V.T."/>
        </authorList>
    </citation>
    <scope>NUCLEOTIDE SEQUENCE [LARGE SCALE GENOMIC DNA]</scope>
    <source>
        <strain evidence="1 2">Hp12</strain>
    </source>
</reference>
<gene>
    <name evidence="1" type="ORF">DC094_01200</name>
</gene>